<dbReference type="Gene3D" id="3.40.30.10">
    <property type="entry name" value="Glutaredoxin"/>
    <property type="match status" value="1"/>
</dbReference>
<evidence type="ECO:0000313" key="2">
    <source>
        <dbReference type="EMBL" id="CAP13045.1"/>
    </source>
</evidence>
<gene>
    <name evidence="2" type="ordered locus">OE_1283R</name>
</gene>
<dbReference type="Pfam" id="PF01323">
    <property type="entry name" value="DSBA"/>
    <property type="match status" value="1"/>
</dbReference>
<evidence type="ECO:0000259" key="1">
    <source>
        <dbReference type="Pfam" id="PF01323"/>
    </source>
</evidence>
<organism evidence="2 3">
    <name type="scientific">Halobacterium salinarum (strain ATCC 29341 / DSM 671 / R1)</name>
    <dbReference type="NCBI Taxonomy" id="478009"/>
    <lineage>
        <taxon>Archaea</taxon>
        <taxon>Methanobacteriati</taxon>
        <taxon>Methanobacteriota</taxon>
        <taxon>Stenosarchaea group</taxon>
        <taxon>Halobacteria</taxon>
        <taxon>Halobacteriales</taxon>
        <taxon>Halobacteriaceae</taxon>
        <taxon>Halobacterium</taxon>
        <taxon>Halobacterium salinarum NRC-34001</taxon>
    </lineage>
</organism>
<protein>
    <submittedName>
        <fullName evidence="2">Thioredoxin domain protein</fullName>
    </submittedName>
</protein>
<dbReference type="GO" id="GO:0016491">
    <property type="term" value="F:oxidoreductase activity"/>
    <property type="evidence" value="ECO:0007669"/>
    <property type="project" value="InterPro"/>
</dbReference>
<dbReference type="PANTHER" id="PTHR13887:SF41">
    <property type="entry name" value="THIOREDOXIN SUPERFAMILY PROTEIN"/>
    <property type="match status" value="1"/>
</dbReference>
<dbReference type="PANTHER" id="PTHR13887">
    <property type="entry name" value="GLUTATHIONE S-TRANSFERASE KAPPA"/>
    <property type="match status" value="1"/>
</dbReference>
<dbReference type="InterPro" id="IPR001853">
    <property type="entry name" value="DSBA-like_thioredoxin_dom"/>
</dbReference>
<sequence>MFFCCAVVRSGVTGSITVYSDYVCPFCYLGRQSLETYREARDDAAPALEIDWQPFDLRSRQRRPDGTLDESVDSGKDEAYYEEARQNVERLREEYGADEMSTDLVGDVDGFRAQVASLYVKETFPEQWLAFDEGVFAALWADDRDVGDADVLADIADGVGLDGEEIRTVVDDEAWRDRLRDEFADAREAGITGVPTFVYDGHGARGAVPPSQLERLVEGV</sequence>
<dbReference type="Proteomes" id="UP000001321">
    <property type="component" value="Chromosome"/>
</dbReference>
<dbReference type="EMBL" id="AM774415">
    <property type="protein sequence ID" value="CAP13045.1"/>
    <property type="molecule type" value="Genomic_DNA"/>
</dbReference>
<proteinExistence type="predicted"/>
<dbReference type="HOGENOM" id="CLU_069253_2_0_2"/>
<accession>B0R2T5</accession>
<dbReference type="KEGG" id="hsl:OE_1283R"/>
<dbReference type="EnsemblBacteria" id="CAP13045">
    <property type="protein sequence ID" value="CAP13045"/>
    <property type="gene ID" value="OE_1283R"/>
</dbReference>
<evidence type="ECO:0000313" key="3">
    <source>
        <dbReference type="Proteomes" id="UP000001321"/>
    </source>
</evidence>
<dbReference type="AlphaFoldDB" id="B0R2T5"/>
<name>B0R2T5_HALS3</name>
<feature type="domain" description="DSBA-like thioredoxin" evidence="1">
    <location>
        <begin position="16"/>
        <end position="216"/>
    </location>
</feature>
<dbReference type="SUPFAM" id="SSF52833">
    <property type="entry name" value="Thioredoxin-like"/>
    <property type="match status" value="1"/>
</dbReference>
<dbReference type="CDD" id="cd03024">
    <property type="entry name" value="DsbA_FrnE"/>
    <property type="match status" value="1"/>
</dbReference>
<dbReference type="InterPro" id="IPR036249">
    <property type="entry name" value="Thioredoxin-like_sf"/>
</dbReference>
<reference evidence="2 3" key="1">
    <citation type="journal article" date="2008" name="Genomics">
        <title>Evolution in the laboratory: the genome of Halobacterium salinarum strain R1 compared to that of strain NRC-1.</title>
        <authorList>
            <person name="Pfeiffer F."/>
            <person name="Schuster S.C."/>
            <person name="Broicher A."/>
            <person name="Falb M."/>
            <person name="Palm P."/>
            <person name="Rodewald K."/>
            <person name="Ruepp A."/>
            <person name="Soppa J."/>
            <person name="Tittor J."/>
            <person name="Oesterhelt D."/>
        </authorList>
    </citation>
    <scope>NUCLEOTIDE SEQUENCE [LARGE SCALE GENOMIC DNA]</scope>
    <source>
        <strain evidence="3">ATCC 29341 / DSM 671 / R1</strain>
    </source>
</reference>
<dbReference type="PhylomeDB" id="B0R2T5"/>